<dbReference type="PROSITE" id="PS50245">
    <property type="entry name" value="CAP_GLY_2"/>
    <property type="match status" value="1"/>
</dbReference>
<dbReference type="GO" id="GO:0035371">
    <property type="term" value="C:microtubule plus-end"/>
    <property type="evidence" value="ECO:0007669"/>
    <property type="project" value="TreeGrafter"/>
</dbReference>
<dbReference type="InterPro" id="IPR000938">
    <property type="entry name" value="CAP-Gly_domain"/>
</dbReference>
<dbReference type="FunFam" id="2.30.30.190:FF:000013">
    <property type="entry name" value="Tubulin-folding cofactor B"/>
    <property type="match status" value="1"/>
</dbReference>
<dbReference type="GO" id="GO:0005634">
    <property type="term" value="C:nucleus"/>
    <property type="evidence" value="ECO:0007669"/>
    <property type="project" value="TreeGrafter"/>
</dbReference>
<accession>A0AAD9P9C3</accession>
<evidence type="ECO:0000256" key="2">
    <source>
        <dbReference type="ARBA" id="ARBA00022490"/>
    </source>
</evidence>
<dbReference type="PANTHER" id="PTHR18916:SF85">
    <property type="entry name" value="TUBULIN-FOLDING COFACTOR B"/>
    <property type="match status" value="1"/>
</dbReference>
<dbReference type="AlphaFoldDB" id="A0AAD9P9C3"/>
<feature type="region of interest" description="Disordered" evidence="5">
    <location>
        <begin position="27"/>
        <end position="49"/>
    </location>
</feature>
<dbReference type="InterPro" id="IPR036859">
    <property type="entry name" value="CAP-Gly_dom_sf"/>
</dbReference>
<evidence type="ECO:0000256" key="1">
    <source>
        <dbReference type="ARBA" id="ARBA00004496"/>
    </source>
</evidence>
<dbReference type="PANTHER" id="PTHR18916">
    <property type="entry name" value="DYNACTIN 1-RELATED MICROTUBULE-BINDING"/>
    <property type="match status" value="1"/>
</dbReference>
<dbReference type="PROSITE" id="PS00845">
    <property type="entry name" value="CAP_GLY_1"/>
    <property type="match status" value="1"/>
</dbReference>
<dbReference type="GO" id="GO:0005938">
    <property type="term" value="C:cell cortex"/>
    <property type="evidence" value="ECO:0007669"/>
    <property type="project" value="TreeGrafter"/>
</dbReference>
<dbReference type="SMART" id="SM01052">
    <property type="entry name" value="CAP_GLY"/>
    <property type="match status" value="1"/>
</dbReference>
<dbReference type="Proteomes" id="UP001209878">
    <property type="component" value="Unassembled WGS sequence"/>
</dbReference>
<dbReference type="SUPFAM" id="SSF74924">
    <property type="entry name" value="Cap-Gly domain"/>
    <property type="match status" value="1"/>
</dbReference>
<protein>
    <recommendedName>
        <fullName evidence="6">CAP-Gly domain-containing protein</fullName>
    </recommendedName>
</protein>
<keyword evidence="2" id="KW-0963">Cytoplasm</keyword>
<organism evidence="7 8">
    <name type="scientific">Ridgeia piscesae</name>
    <name type="common">Tubeworm</name>
    <dbReference type="NCBI Taxonomy" id="27915"/>
    <lineage>
        <taxon>Eukaryota</taxon>
        <taxon>Metazoa</taxon>
        <taxon>Spiralia</taxon>
        <taxon>Lophotrochozoa</taxon>
        <taxon>Annelida</taxon>
        <taxon>Polychaeta</taxon>
        <taxon>Sedentaria</taxon>
        <taxon>Canalipalpata</taxon>
        <taxon>Sabellida</taxon>
        <taxon>Siboglinidae</taxon>
        <taxon>Ridgeia</taxon>
    </lineage>
</organism>
<evidence type="ECO:0000256" key="3">
    <source>
        <dbReference type="ARBA" id="ARBA00023186"/>
    </source>
</evidence>
<proteinExistence type="inferred from homology"/>
<feature type="compositionally biased region" description="Basic and acidic residues" evidence="5">
    <location>
        <begin position="31"/>
        <end position="49"/>
    </location>
</feature>
<comment type="subcellular location">
    <subcellularLocation>
        <location evidence="1">Cytoplasm</location>
    </subcellularLocation>
</comment>
<reference evidence="7" key="1">
    <citation type="journal article" date="2023" name="Mol. Biol. Evol.">
        <title>Third-Generation Sequencing Reveals the Adaptive Role of the Epigenome in Three Deep-Sea Polychaetes.</title>
        <authorList>
            <person name="Perez M."/>
            <person name="Aroh O."/>
            <person name="Sun Y."/>
            <person name="Lan Y."/>
            <person name="Juniper S.K."/>
            <person name="Young C.R."/>
            <person name="Angers B."/>
            <person name="Qian P.Y."/>
        </authorList>
    </citation>
    <scope>NUCLEOTIDE SEQUENCE</scope>
    <source>
        <strain evidence="7">R07B-5</strain>
    </source>
</reference>
<dbReference type="GO" id="GO:0031122">
    <property type="term" value="P:cytoplasmic microtubule organization"/>
    <property type="evidence" value="ECO:0007669"/>
    <property type="project" value="TreeGrafter"/>
</dbReference>
<evidence type="ECO:0000256" key="4">
    <source>
        <dbReference type="ARBA" id="ARBA00025779"/>
    </source>
</evidence>
<keyword evidence="3" id="KW-0143">Chaperone</keyword>
<dbReference type="GO" id="GO:0005829">
    <property type="term" value="C:cytosol"/>
    <property type="evidence" value="ECO:0007669"/>
    <property type="project" value="UniProtKB-ARBA"/>
</dbReference>
<evidence type="ECO:0000313" key="8">
    <source>
        <dbReference type="Proteomes" id="UP001209878"/>
    </source>
</evidence>
<evidence type="ECO:0000259" key="6">
    <source>
        <dbReference type="PROSITE" id="PS50245"/>
    </source>
</evidence>
<evidence type="ECO:0000313" key="7">
    <source>
        <dbReference type="EMBL" id="KAK2190634.1"/>
    </source>
</evidence>
<dbReference type="GO" id="GO:0051010">
    <property type="term" value="F:microtubule plus-end binding"/>
    <property type="evidence" value="ECO:0007669"/>
    <property type="project" value="TreeGrafter"/>
</dbReference>
<gene>
    <name evidence="7" type="ORF">NP493_72g01030</name>
</gene>
<dbReference type="Gene3D" id="2.30.30.190">
    <property type="entry name" value="CAP Gly-rich-like domain"/>
    <property type="match status" value="1"/>
</dbReference>
<name>A0AAD9P9C3_RIDPI</name>
<feature type="domain" description="CAP-Gly" evidence="6">
    <location>
        <begin position="78"/>
        <end position="120"/>
    </location>
</feature>
<dbReference type="Pfam" id="PF01302">
    <property type="entry name" value="CAP_GLY"/>
    <property type="match status" value="1"/>
</dbReference>
<evidence type="ECO:0000256" key="5">
    <source>
        <dbReference type="SAM" id="MobiDB-lite"/>
    </source>
</evidence>
<keyword evidence="8" id="KW-1185">Reference proteome</keyword>
<comment type="caution">
    <text evidence="7">The sequence shown here is derived from an EMBL/GenBank/DDBJ whole genome shotgun (WGS) entry which is preliminary data.</text>
</comment>
<comment type="similarity">
    <text evidence="4">Belongs to the TBCB family.</text>
</comment>
<sequence length="140" mass="15767">MSPDEYAKRGDSVRAFKQKMKLGEFQNVDPEVQKQREMERQQKQKEEEDRAAAIAVGSRCEVTVVGQPVKRGTVMYVGMTDFKPGHWVGVQYDEPLGKNDGSVQGKKYFECPPKYGGFVKPSQVTTGDFPELGLDDLDEM</sequence>
<dbReference type="EMBL" id="JAODUO010000073">
    <property type="protein sequence ID" value="KAK2190634.1"/>
    <property type="molecule type" value="Genomic_DNA"/>
</dbReference>